<comment type="caution">
    <text evidence="1">The sequence shown here is derived from an EMBL/GenBank/DDBJ whole genome shotgun (WGS) entry which is preliminary data.</text>
</comment>
<sequence>MKYIFLLAAWMIPGLALAEGAIPQIVKDFGEQQGIKIIKEIDSPAA</sequence>
<evidence type="ECO:0000313" key="2">
    <source>
        <dbReference type="Proteomes" id="UP000255050"/>
    </source>
</evidence>
<dbReference type="AlphaFoldDB" id="A0A7H4LVL1"/>
<gene>
    <name evidence="1" type="ORF">NCTC11694_01338</name>
</gene>
<name>A0A7H4LVL1_9ENTR</name>
<protein>
    <submittedName>
        <fullName evidence="1">Thiol:disulfide interchange protein DsbG</fullName>
    </submittedName>
</protein>
<dbReference type="Proteomes" id="UP000255050">
    <property type="component" value="Unassembled WGS sequence"/>
</dbReference>
<accession>A0A7H4LVL1</accession>
<reference evidence="1 2" key="1">
    <citation type="submission" date="2018-06" db="EMBL/GenBank/DDBJ databases">
        <authorList>
            <consortium name="Pathogen Informatics"/>
            <person name="Doyle S."/>
        </authorList>
    </citation>
    <scope>NUCLEOTIDE SEQUENCE [LARGE SCALE GENOMIC DNA]</scope>
    <source>
        <strain evidence="1 2">NCTC11694</strain>
    </source>
</reference>
<dbReference type="EMBL" id="UGJR01000002">
    <property type="protein sequence ID" value="STR40187.1"/>
    <property type="molecule type" value="Genomic_DNA"/>
</dbReference>
<evidence type="ECO:0000313" key="1">
    <source>
        <dbReference type="EMBL" id="STR40187.1"/>
    </source>
</evidence>
<organism evidence="1 2">
    <name type="scientific">Klebsiella michiganensis</name>
    <dbReference type="NCBI Taxonomy" id="1134687"/>
    <lineage>
        <taxon>Bacteria</taxon>
        <taxon>Pseudomonadati</taxon>
        <taxon>Pseudomonadota</taxon>
        <taxon>Gammaproteobacteria</taxon>
        <taxon>Enterobacterales</taxon>
        <taxon>Enterobacteriaceae</taxon>
        <taxon>Klebsiella/Raoultella group</taxon>
        <taxon>Klebsiella</taxon>
    </lineage>
</organism>
<proteinExistence type="predicted"/>